<evidence type="ECO:0000256" key="5">
    <source>
        <dbReference type="ARBA" id="ARBA00022692"/>
    </source>
</evidence>
<comment type="similarity">
    <text evidence="8">Belongs to the TRAP transporter small permease family.</text>
</comment>
<reference evidence="12" key="1">
    <citation type="submission" date="2016-10" db="EMBL/GenBank/DDBJ databases">
        <authorList>
            <person name="Varghese N."/>
            <person name="Submissions S."/>
        </authorList>
    </citation>
    <scope>NUCLEOTIDE SEQUENCE [LARGE SCALE GENOMIC DNA]</scope>
    <source>
        <strain evidence="12">NLAE-zl-G277</strain>
    </source>
</reference>
<dbReference type="GO" id="GO:0005886">
    <property type="term" value="C:plasma membrane"/>
    <property type="evidence" value="ECO:0007669"/>
    <property type="project" value="UniProtKB-SubCell"/>
</dbReference>
<keyword evidence="6 9" id="KW-1133">Transmembrane helix</keyword>
<dbReference type="AlphaFoldDB" id="A0A1I0KBF4"/>
<dbReference type="EMBL" id="FOIM01000060">
    <property type="protein sequence ID" value="SEU21280.1"/>
    <property type="molecule type" value="Genomic_DNA"/>
</dbReference>
<dbReference type="RefSeq" id="WP_092371862.1">
    <property type="nucleotide sequence ID" value="NZ_CAJJSN010000012.1"/>
</dbReference>
<evidence type="ECO:0000256" key="2">
    <source>
        <dbReference type="ARBA" id="ARBA00022448"/>
    </source>
</evidence>
<evidence type="ECO:0000256" key="7">
    <source>
        <dbReference type="ARBA" id="ARBA00023136"/>
    </source>
</evidence>
<feature type="transmembrane region" description="Helical" evidence="9">
    <location>
        <begin position="89"/>
        <end position="110"/>
    </location>
</feature>
<gene>
    <name evidence="11" type="ORF">SAMN05216313_1604</name>
</gene>
<sequence length="173" mass="19936">MWEQLKKLTVIIDNILMFFIIILFLMMFGITNLNVITRYFFNNPITFSVEMGRYCFVSIIFLGAIFTTKEDRHIQVDFFTGMFPEKFRCLVEQVGRLFMAIFFAIVTAYTCEMALANVNVKSSAMQIPMAVPYFIMAFGSAGICLESIVNMVLYQKGLKKKSRTIEEEEDALS</sequence>
<name>A0A1I0KBF4_9FIRM</name>
<evidence type="ECO:0000256" key="1">
    <source>
        <dbReference type="ARBA" id="ARBA00004429"/>
    </source>
</evidence>
<proteinExistence type="inferred from homology"/>
<feature type="transmembrane region" description="Helical" evidence="9">
    <location>
        <begin position="12"/>
        <end position="31"/>
    </location>
</feature>
<evidence type="ECO:0000256" key="6">
    <source>
        <dbReference type="ARBA" id="ARBA00022989"/>
    </source>
</evidence>
<dbReference type="STRING" id="460384.SAMN05216313_1604"/>
<dbReference type="PANTHER" id="PTHR35011">
    <property type="entry name" value="2,3-DIKETO-L-GULONATE TRAP TRANSPORTER SMALL PERMEASE PROTEIN YIAM"/>
    <property type="match status" value="1"/>
</dbReference>
<comment type="subcellular location">
    <subcellularLocation>
        <location evidence="1">Cell inner membrane</location>
        <topology evidence="1">Multi-pass membrane protein</topology>
    </subcellularLocation>
</comment>
<keyword evidence="3" id="KW-1003">Cell membrane</keyword>
<keyword evidence="12" id="KW-1185">Reference proteome</keyword>
<evidence type="ECO:0000256" key="4">
    <source>
        <dbReference type="ARBA" id="ARBA00022519"/>
    </source>
</evidence>
<evidence type="ECO:0000256" key="3">
    <source>
        <dbReference type="ARBA" id="ARBA00022475"/>
    </source>
</evidence>
<keyword evidence="7 9" id="KW-0472">Membrane</keyword>
<feature type="transmembrane region" description="Helical" evidence="9">
    <location>
        <begin position="130"/>
        <end position="153"/>
    </location>
</feature>
<feature type="domain" description="Tripartite ATP-independent periplasmic transporters DctQ component" evidence="10">
    <location>
        <begin position="27"/>
        <end position="152"/>
    </location>
</feature>
<evidence type="ECO:0000256" key="8">
    <source>
        <dbReference type="ARBA" id="ARBA00038436"/>
    </source>
</evidence>
<keyword evidence="5 9" id="KW-0812">Transmembrane</keyword>
<dbReference type="Proteomes" id="UP000198508">
    <property type="component" value="Unassembled WGS sequence"/>
</dbReference>
<accession>A0A1I0KBF4</accession>
<evidence type="ECO:0000313" key="11">
    <source>
        <dbReference type="EMBL" id="SEU21280.1"/>
    </source>
</evidence>
<dbReference type="InterPro" id="IPR055348">
    <property type="entry name" value="DctQ"/>
</dbReference>
<dbReference type="InterPro" id="IPR007387">
    <property type="entry name" value="TRAP_DctQ"/>
</dbReference>
<keyword evidence="2" id="KW-0813">Transport</keyword>
<dbReference type="Pfam" id="PF04290">
    <property type="entry name" value="DctQ"/>
    <property type="match status" value="1"/>
</dbReference>
<organism evidence="11 12">
    <name type="scientific">Enterocloster lavalensis</name>
    <dbReference type="NCBI Taxonomy" id="460384"/>
    <lineage>
        <taxon>Bacteria</taxon>
        <taxon>Bacillati</taxon>
        <taxon>Bacillota</taxon>
        <taxon>Clostridia</taxon>
        <taxon>Lachnospirales</taxon>
        <taxon>Lachnospiraceae</taxon>
        <taxon>Enterocloster</taxon>
    </lineage>
</organism>
<keyword evidence="4" id="KW-0997">Cell inner membrane</keyword>
<evidence type="ECO:0000256" key="9">
    <source>
        <dbReference type="SAM" id="Phobius"/>
    </source>
</evidence>
<evidence type="ECO:0000313" key="12">
    <source>
        <dbReference type="Proteomes" id="UP000198508"/>
    </source>
</evidence>
<protein>
    <submittedName>
        <fullName evidence="11">TRAP-type C4-dicarboxylate transport system, small permease component</fullName>
    </submittedName>
</protein>
<evidence type="ECO:0000259" key="10">
    <source>
        <dbReference type="Pfam" id="PF04290"/>
    </source>
</evidence>